<dbReference type="Proteomes" id="UP000886861">
    <property type="component" value="Unassembled WGS sequence"/>
</dbReference>
<dbReference type="EMBL" id="DVOJ01000011">
    <property type="protein sequence ID" value="HIV01514.1"/>
    <property type="molecule type" value="Genomic_DNA"/>
</dbReference>
<proteinExistence type="predicted"/>
<feature type="chain" id="PRO_5038425271" description="Hint domain-containing protein" evidence="1">
    <location>
        <begin position="28"/>
        <end position="453"/>
    </location>
</feature>
<dbReference type="InterPro" id="IPR006141">
    <property type="entry name" value="Intein_N"/>
</dbReference>
<protein>
    <recommendedName>
        <fullName evidence="2">Hint domain-containing protein</fullName>
    </recommendedName>
</protein>
<dbReference type="InterPro" id="IPR036844">
    <property type="entry name" value="Hint_dom_sf"/>
</dbReference>
<dbReference type="SUPFAM" id="SSF51294">
    <property type="entry name" value="Hedgehog/intein (Hint) domain"/>
    <property type="match status" value="1"/>
</dbReference>
<dbReference type="InterPro" id="IPR003587">
    <property type="entry name" value="Hint_dom_N"/>
</dbReference>
<sequence>MKKKTRIIGSVSALAISMAMLTGGVLAASTVSLSVNSTVSFNATGVYLKAEGSVLRGSSTGNLAAYDGNEGGTYTYTGYSYTPVNAGTDDTPNGTSSHNLTAWTIGNVSFTETGSYLQYKIDFTNYSEFPIAVTVTNTTGTHANIDVVSDEVAVEYIETNDSQTYTLTLHLTNFSTSIQNFNVSLKFDAERTEKKIDLSTLPEVSTSTGGNSDGANITFNNLQIGSILEIEYGGEGASRGEVTTGSGTKTFNITTESLSITSGGDLDSALCGGGGTMEFRIRIKDADGNYSAWSQWYTGDWTCLTGDTLVTMSDGKKKRLRSVKVGDKVLSVDPLTGKIVESEIFESDIKEVKKHNCYDKWTFSDGTTIKTVHRHRFYNIETKSYMHIDECKIGDHFLKEDGSIVELVEHKRVNRTVRHFAITPKLYNYFANGLLNGTKKAIDVDYKAIKFNK</sequence>
<accession>A0A9D1NE97</accession>
<comment type="caution">
    <text evidence="3">The sequence shown here is derived from an EMBL/GenBank/DDBJ whole genome shotgun (WGS) entry which is preliminary data.</text>
</comment>
<evidence type="ECO:0000256" key="1">
    <source>
        <dbReference type="SAM" id="SignalP"/>
    </source>
</evidence>
<evidence type="ECO:0000313" key="3">
    <source>
        <dbReference type="EMBL" id="HIV01514.1"/>
    </source>
</evidence>
<evidence type="ECO:0000259" key="2">
    <source>
        <dbReference type="SMART" id="SM00306"/>
    </source>
</evidence>
<feature type="domain" description="Hint" evidence="2">
    <location>
        <begin position="301"/>
        <end position="401"/>
    </location>
</feature>
<feature type="signal peptide" evidence="1">
    <location>
        <begin position="1"/>
        <end position="27"/>
    </location>
</feature>
<dbReference type="PROSITE" id="PS50817">
    <property type="entry name" value="INTEIN_N_TER"/>
    <property type="match status" value="1"/>
</dbReference>
<gene>
    <name evidence="3" type="ORF">IAA62_03060</name>
</gene>
<reference evidence="3" key="1">
    <citation type="submission" date="2020-10" db="EMBL/GenBank/DDBJ databases">
        <authorList>
            <person name="Gilroy R."/>
        </authorList>
    </citation>
    <scope>NUCLEOTIDE SEQUENCE</scope>
    <source>
        <strain evidence="3">CHK186-9395</strain>
    </source>
</reference>
<dbReference type="GO" id="GO:0016539">
    <property type="term" value="P:intein-mediated protein splicing"/>
    <property type="evidence" value="ECO:0007669"/>
    <property type="project" value="InterPro"/>
</dbReference>
<keyword evidence="1" id="KW-0732">Signal</keyword>
<organism evidence="3 4">
    <name type="scientific">Candidatus Caccopulliclostridium gallistercoris</name>
    <dbReference type="NCBI Taxonomy" id="2840719"/>
    <lineage>
        <taxon>Bacteria</taxon>
        <taxon>Bacillati</taxon>
        <taxon>Bacillota</taxon>
        <taxon>Clostridia</taxon>
        <taxon>Candidatus Caccopulliclostridium</taxon>
    </lineage>
</organism>
<name>A0A9D1NE97_9FIRM</name>
<reference evidence="3" key="2">
    <citation type="journal article" date="2021" name="PeerJ">
        <title>Extensive microbial diversity within the chicken gut microbiome revealed by metagenomics and culture.</title>
        <authorList>
            <person name="Gilroy R."/>
            <person name="Ravi A."/>
            <person name="Getino M."/>
            <person name="Pursley I."/>
            <person name="Horton D.L."/>
            <person name="Alikhan N.F."/>
            <person name="Baker D."/>
            <person name="Gharbi K."/>
            <person name="Hall N."/>
            <person name="Watson M."/>
            <person name="Adriaenssens E.M."/>
            <person name="Foster-Nyarko E."/>
            <person name="Jarju S."/>
            <person name="Secka A."/>
            <person name="Antonio M."/>
            <person name="Oren A."/>
            <person name="Chaudhuri R.R."/>
            <person name="La Ragione R."/>
            <person name="Hildebrand F."/>
            <person name="Pallen M.J."/>
        </authorList>
    </citation>
    <scope>NUCLEOTIDE SEQUENCE</scope>
    <source>
        <strain evidence="3">CHK186-9395</strain>
    </source>
</reference>
<dbReference type="CDD" id="cd00081">
    <property type="entry name" value="Hint"/>
    <property type="match status" value="1"/>
</dbReference>
<dbReference type="Gene3D" id="2.170.16.10">
    <property type="entry name" value="Hedgehog/Intein (Hint) domain"/>
    <property type="match status" value="1"/>
</dbReference>
<dbReference type="SMART" id="SM00306">
    <property type="entry name" value="HintN"/>
    <property type="match status" value="1"/>
</dbReference>
<dbReference type="AlphaFoldDB" id="A0A9D1NE97"/>
<evidence type="ECO:0000313" key="4">
    <source>
        <dbReference type="Proteomes" id="UP000886861"/>
    </source>
</evidence>